<accession>A0AAF3EE29</accession>
<sequence>MEYFENCVKMDMHAENKEDVCTEVTKWLATITAWAIRNPKIMAEIRDSVELKPSDTLKELFTYDKTLANLNSFVDAHPQRVQEAEAMRKIVDLVPDFNNYQRLLANTCQPPLLAHMDMWSGNILWRKTTDREYQPIAIIDWQVCEVGTPINDLVRWIPSAVSVEELLTNRNKYLRDYYSVLLEKADGCKLPWETFEKLVDSFERLYPLLMVPMALLFIKPEMMGMMLAARADHEKAEAQQNYMKKMFGFIECAVECIQKYY</sequence>
<evidence type="ECO:0000259" key="1">
    <source>
        <dbReference type="SMART" id="SM00587"/>
    </source>
</evidence>
<organism evidence="2 3">
    <name type="scientific">Mesorhabditis belari</name>
    <dbReference type="NCBI Taxonomy" id="2138241"/>
    <lineage>
        <taxon>Eukaryota</taxon>
        <taxon>Metazoa</taxon>
        <taxon>Ecdysozoa</taxon>
        <taxon>Nematoda</taxon>
        <taxon>Chromadorea</taxon>
        <taxon>Rhabditida</taxon>
        <taxon>Rhabditina</taxon>
        <taxon>Rhabditomorpha</taxon>
        <taxon>Rhabditoidea</taxon>
        <taxon>Rhabditidae</taxon>
        <taxon>Mesorhabditinae</taxon>
        <taxon>Mesorhabditis</taxon>
    </lineage>
</organism>
<dbReference type="InterPro" id="IPR052961">
    <property type="entry name" value="Oxido-Kinase-like_Enzymes"/>
</dbReference>
<dbReference type="Pfam" id="PF07914">
    <property type="entry name" value="DUF1679"/>
    <property type="match status" value="1"/>
</dbReference>
<dbReference type="SMART" id="SM00587">
    <property type="entry name" value="CHK"/>
    <property type="match status" value="1"/>
</dbReference>
<dbReference type="InterPro" id="IPR011009">
    <property type="entry name" value="Kinase-like_dom_sf"/>
</dbReference>
<evidence type="ECO:0000313" key="2">
    <source>
        <dbReference type="Proteomes" id="UP000887575"/>
    </source>
</evidence>
<keyword evidence="2" id="KW-1185">Reference proteome</keyword>
<reference evidence="3" key="1">
    <citation type="submission" date="2024-02" db="UniProtKB">
        <authorList>
            <consortium name="WormBaseParasite"/>
        </authorList>
    </citation>
    <scope>IDENTIFICATION</scope>
</reference>
<protein>
    <recommendedName>
        <fullName evidence="1">CHK kinase-like domain-containing protein</fullName>
    </recommendedName>
</protein>
<evidence type="ECO:0000313" key="3">
    <source>
        <dbReference type="WBParaSite" id="MBELARI_LOCUS12163"/>
    </source>
</evidence>
<dbReference type="InterPro" id="IPR012877">
    <property type="entry name" value="Dhs-27"/>
</dbReference>
<name>A0AAF3EE29_9BILA</name>
<dbReference type="PANTHER" id="PTHR23020">
    <property type="entry name" value="UNCHARACTERIZED NUCLEAR HORMONE RECEPTOR-RELATED"/>
    <property type="match status" value="1"/>
</dbReference>
<dbReference type="PANTHER" id="PTHR23020:SF8">
    <property type="entry name" value="CHK KINASE-LIKE DOMAIN-CONTAINING PROTEIN"/>
    <property type="match status" value="1"/>
</dbReference>
<dbReference type="Gene3D" id="3.90.1200.10">
    <property type="match status" value="1"/>
</dbReference>
<dbReference type="WBParaSite" id="MBELARI_LOCUS12163">
    <property type="protein sequence ID" value="MBELARI_LOCUS12163"/>
    <property type="gene ID" value="MBELARI_LOCUS12163"/>
</dbReference>
<dbReference type="InterPro" id="IPR015897">
    <property type="entry name" value="CHK_kinase-like"/>
</dbReference>
<dbReference type="AlphaFoldDB" id="A0AAF3EE29"/>
<dbReference type="Proteomes" id="UP000887575">
    <property type="component" value="Unassembled WGS sequence"/>
</dbReference>
<feature type="domain" description="CHK kinase-like" evidence="1">
    <location>
        <begin position="1"/>
        <end position="187"/>
    </location>
</feature>
<dbReference type="SUPFAM" id="SSF56112">
    <property type="entry name" value="Protein kinase-like (PK-like)"/>
    <property type="match status" value="1"/>
</dbReference>
<proteinExistence type="predicted"/>